<reference evidence="5" key="1">
    <citation type="submission" date="2015-03" db="EMBL/GenBank/DDBJ databases">
        <authorList>
            <consortium name="Pathogen Informatics"/>
        </authorList>
    </citation>
    <scope>NUCLEOTIDE SEQUENCE [LARGE SCALE GENOMIC DNA]</scope>
    <source>
        <strain evidence="5">NCTC11134</strain>
    </source>
</reference>
<protein>
    <submittedName>
        <fullName evidence="4">Glucose 1-dehydrogenase 2</fullName>
        <ecNumber evidence="4">1.1.1.47</ecNumber>
    </submittedName>
</protein>
<feature type="compositionally biased region" description="Basic residues" evidence="3">
    <location>
        <begin position="105"/>
        <end position="120"/>
    </location>
</feature>
<evidence type="ECO:0000313" key="5">
    <source>
        <dbReference type="Proteomes" id="UP000057820"/>
    </source>
</evidence>
<keyword evidence="2 4" id="KW-0560">Oxidoreductase</keyword>
<evidence type="ECO:0000256" key="1">
    <source>
        <dbReference type="ARBA" id="ARBA00006484"/>
    </source>
</evidence>
<dbReference type="PANTHER" id="PTHR43639:SF1">
    <property type="entry name" value="SHORT-CHAIN DEHYDROGENASE_REDUCTASE FAMILY PROTEIN"/>
    <property type="match status" value="1"/>
</dbReference>
<organism evidence="4 5">
    <name type="scientific">Nocardia farcinica</name>
    <dbReference type="NCBI Taxonomy" id="37329"/>
    <lineage>
        <taxon>Bacteria</taxon>
        <taxon>Bacillati</taxon>
        <taxon>Actinomycetota</taxon>
        <taxon>Actinomycetes</taxon>
        <taxon>Mycobacteriales</taxon>
        <taxon>Nocardiaceae</taxon>
        <taxon>Nocardia</taxon>
    </lineage>
</organism>
<dbReference type="PANTHER" id="PTHR43639">
    <property type="entry name" value="OXIDOREDUCTASE, SHORT-CHAIN DEHYDROGENASE/REDUCTASE FAMILY (AFU_ORTHOLOGUE AFUA_5G02870)"/>
    <property type="match status" value="1"/>
</dbReference>
<sequence>MSVPALEGKNVLIAAGVKNLGGLISRQFAEAGANVAIHYNSDPTRPAAEETLAAVEAAGRKGVLLTGDLTKVEVVERLFADAAAALGPIDIAGQHGRQGAAQADHRHHRGRVRRDVRHQRQGGVLPSCAKQVVTWPTTVR</sequence>
<proteinExistence type="inferred from homology"/>
<dbReference type="InterPro" id="IPR002347">
    <property type="entry name" value="SDR_fam"/>
</dbReference>
<gene>
    <name evidence="4" type="primary">ycdF_4</name>
    <name evidence="4" type="ORF">ERS450000_02617</name>
</gene>
<accession>A0A0H5NS11</accession>
<comment type="similarity">
    <text evidence="1">Belongs to the short-chain dehydrogenases/reductases (SDR) family.</text>
</comment>
<dbReference type="Gene3D" id="3.40.50.720">
    <property type="entry name" value="NAD(P)-binding Rossmann-like Domain"/>
    <property type="match status" value="1"/>
</dbReference>
<dbReference type="EC" id="1.1.1.47" evidence="4"/>
<dbReference type="GO" id="GO:0047936">
    <property type="term" value="F:glucose 1-dehydrogenase [NAD(P)+] activity"/>
    <property type="evidence" value="ECO:0007669"/>
    <property type="project" value="UniProtKB-EC"/>
</dbReference>
<dbReference type="InterPro" id="IPR036291">
    <property type="entry name" value="NAD(P)-bd_dom_sf"/>
</dbReference>
<evidence type="ECO:0000256" key="2">
    <source>
        <dbReference type="ARBA" id="ARBA00023002"/>
    </source>
</evidence>
<evidence type="ECO:0000256" key="3">
    <source>
        <dbReference type="SAM" id="MobiDB-lite"/>
    </source>
</evidence>
<dbReference type="Pfam" id="PF00106">
    <property type="entry name" value="adh_short"/>
    <property type="match status" value="1"/>
</dbReference>
<dbReference type="Proteomes" id="UP000057820">
    <property type="component" value="Chromosome 1"/>
</dbReference>
<dbReference type="KEGG" id="nfr:ERS450000_02617"/>
<dbReference type="EMBL" id="LN868938">
    <property type="protein sequence ID" value="CRY77839.1"/>
    <property type="molecule type" value="Genomic_DNA"/>
</dbReference>
<feature type="region of interest" description="Disordered" evidence="3">
    <location>
        <begin position="95"/>
        <end position="121"/>
    </location>
</feature>
<dbReference type="SUPFAM" id="SSF51735">
    <property type="entry name" value="NAD(P)-binding Rossmann-fold domains"/>
    <property type="match status" value="1"/>
</dbReference>
<dbReference type="AlphaFoldDB" id="A0A0H5NS11"/>
<evidence type="ECO:0000313" key="4">
    <source>
        <dbReference type="EMBL" id="CRY77839.1"/>
    </source>
</evidence>
<name>A0A0H5NS11_NOCFR</name>